<dbReference type="InterPro" id="IPR051943">
    <property type="entry name" value="TRAFAC_Dynamin-like_GTPase"/>
</dbReference>
<organism evidence="4 5">
    <name type="scientific">Catenuloplanes nepalensis</name>
    <dbReference type="NCBI Taxonomy" id="587533"/>
    <lineage>
        <taxon>Bacteria</taxon>
        <taxon>Bacillati</taxon>
        <taxon>Actinomycetota</taxon>
        <taxon>Actinomycetes</taxon>
        <taxon>Micromonosporales</taxon>
        <taxon>Micromonosporaceae</taxon>
        <taxon>Catenuloplanes</taxon>
    </lineage>
</organism>
<keyword evidence="2" id="KW-1133">Transmembrane helix</keyword>
<dbReference type="InterPro" id="IPR045063">
    <property type="entry name" value="Dynamin_N"/>
</dbReference>
<name>A0ABT9MSV8_9ACTN</name>
<evidence type="ECO:0000313" key="5">
    <source>
        <dbReference type="Proteomes" id="UP001240984"/>
    </source>
</evidence>
<keyword evidence="5" id="KW-1185">Reference proteome</keyword>
<dbReference type="Pfam" id="PF00350">
    <property type="entry name" value="Dynamin_N"/>
    <property type="match status" value="1"/>
</dbReference>
<feature type="domain" description="Dynamin N-terminal" evidence="3">
    <location>
        <begin position="57"/>
        <end position="211"/>
    </location>
</feature>
<evidence type="ECO:0000256" key="1">
    <source>
        <dbReference type="SAM" id="MobiDB-lite"/>
    </source>
</evidence>
<sequence length="646" mass="68291">MTAPAAAKPGGAEAVQALARQLAATADGALAYLRSVEPDAAADLDELARRESDKPAIVIVGETKRGKSSLVNALIGAPGLSPVDVAVSTSAYLEMTEAPTPQARAWQPGQEHPIEIGIEGLTTWGTAGGRLPEGARPPRRIQIGYPSPLLAHLTLIDTPGTGGLDPAHAEVALAAAEQATALLFVVDASSPLSKPELDFLIQASKRVNLVMFALTKTDAYPGWRTILADDKAHLKTHAPRFGSAPWFPVSARLAETAAQMPPEVAAELAKEARIDELAKALRQVAGRRGLLDRANMLRALRSEMVRRDLALGEQMTATDPDPADAARAKEQRQQLAARKRTDSRQWSLALNTHVQRARVESTGGLRTALSELQEDYLGKLDKFKRNELEALPQNVDAALHAVSLKLSADLERRFRQVGEEVLSHAFPPAELQHVLGRLNAQLGHALNTKPQRDAGTDNVMVALSAGGIAMMAGRGAMAGASALGATAIVGGGLLLPVVGVGIGLAAGAFILYKRRVAGDRQQAKVWLREVIGESRAALTDEVAHRFTDLQYALTLALDDAIERRLKELDEHIGKIDQALATDKATRAKKKAALTAERDALRARVKQVDEVLVKTRGLAPASASAAVKPAAKPAAPAAPASTAGGAP</sequence>
<reference evidence="4 5" key="1">
    <citation type="submission" date="2023-07" db="EMBL/GenBank/DDBJ databases">
        <title>Sequencing the genomes of 1000 actinobacteria strains.</title>
        <authorList>
            <person name="Klenk H.-P."/>
        </authorList>
    </citation>
    <scope>NUCLEOTIDE SEQUENCE [LARGE SCALE GENOMIC DNA]</scope>
    <source>
        <strain evidence="4 5">DSM 44710</strain>
    </source>
</reference>
<comment type="caution">
    <text evidence="4">The sequence shown here is derived from an EMBL/GenBank/DDBJ whole genome shotgun (WGS) entry which is preliminary data.</text>
</comment>
<evidence type="ECO:0000313" key="4">
    <source>
        <dbReference type="EMBL" id="MDP9794525.1"/>
    </source>
</evidence>
<keyword evidence="2" id="KW-0812">Transmembrane</keyword>
<dbReference type="SUPFAM" id="SSF52540">
    <property type="entry name" value="P-loop containing nucleoside triphosphate hydrolases"/>
    <property type="match status" value="1"/>
</dbReference>
<dbReference type="RefSeq" id="WP_306829662.1">
    <property type="nucleotide sequence ID" value="NZ_JAUSRA010000001.1"/>
</dbReference>
<dbReference type="Gene3D" id="3.40.50.300">
    <property type="entry name" value="P-loop containing nucleotide triphosphate hydrolases"/>
    <property type="match status" value="1"/>
</dbReference>
<proteinExistence type="predicted"/>
<dbReference type="PRINTS" id="PR00195">
    <property type="entry name" value="DYNAMIN"/>
</dbReference>
<dbReference type="InterPro" id="IPR027417">
    <property type="entry name" value="P-loop_NTPase"/>
</dbReference>
<feature type="region of interest" description="Disordered" evidence="1">
    <location>
        <begin position="618"/>
        <end position="646"/>
    </location>
</feature>
<feature type="transmembrane region" description="Helical" evidence="2">
    <location>
        <begin position="487"/>
        <end position="512"/>
    </location>
</feature>
<keyword evidence="2" id="KW-0472">Membrane</keyword>
<dbReference type="InterPro" id="IPR022812">
    <property type="entry name" value="Dynamin"/>
</dbReference>
<protein>
    <submittedName>
        <fullName evidence="4">GTPase SAR1 family protein</fullName>
    </submittedName>
</protein>
<dbReference type="Proteomes" id="UP001240984">
    <property type="component" value="Unassembled WGS sequence"/>
</dbReference>
<accession>A0ABT9MSV8</accession>
<gene>
    <name evidence="4" type="ORF">J2S43_003037</name>
</gene>
<dbReference type="PANTHER" id="PTHR43681">
    <property type="entry name" value="TRANSMEMBRANE GTPASE FZO"/>
    <property type="match status" value="1"/>
</dbReference>
<dbReference type="PANTHER" id="PTHR43681:SF1">
    <property type="entry name" value="SARCALUMENIN"/>
    <property type="match status" value="1"/>
</dbReference>
<evidence type="ECO:0000259" key="3">
    <source>
        <dbReference type="Pfam" id="PF00350"/>
    </source>
</evidence>
<dbReference type="EMBL" id="JAUSRA010000001">
    <property type="protein sequence ID" value="MDP9794525.1"/>
    <property type="molecule type" value="Genomic_DNA"/>
</dbReference>
<evidence type="ECO:0000256" key="2">
    <source>
        <dbReference type="SAM" id="Phobius"/>
    </source>
</evidence>